<organism evidence="3 4">
    <name type="scientific">Babesia caballi</name>
    <dbReference type="NCBI Taxonomy" id="5871"/>
    <lineage>
        <taxon>Eukaryota</taxon>
        <taxon>Sar</taxon>
        <taxon>Alveolata</taxon>
        <taxon>Apicomplexa</taxon>
        <taxon>Aconoidasida</taxon>
        <taxon>Piroplasmida</taxon>
        <taxon>Babesiidae</taxon>
        <taxon>Babesia</taxon>
    </lineage>
</organism>
<dbReference type="InterPro" id="IPR004854">
    <property type="entry name" value="Ufd1-like"/>
</dbReference>
<dbReference type="PANTHER" id="PTHR12555">
    <property type="entry name" value="UBIQUITIN FUSION DEGRADATON PROTEIN 1"/>
    <property type="match status" value="1"/>
</dbReference>
<accession>A0AAV4LRK4</accession>
<dbReference type="AlphaFoldDB" id="A0AAV4LRK4"/>
<dbReference type="GO" id="GO:0036503">
    <property type="term" value="P:ERAD pathway"/>
    <property type="evidence" value="ECO:0007669"/>
    <property type="project" value="TreeGrafter"/>
</dbReference>
<comment type="caution">
    <text evidence="3">The sequence shown here is derived from an EMBL/GenBank/DDBJ whole genome shotgun (WGS) entry which is preliminary data.</text>
</comment>
<evidence type="ECO:0000256" key="1">
    <source>
        <dbReference type="SAM" id="SignalP"/>
    </source>
</evidence>
<feature type="signal peptide" evidence="1">
    <location>
        <begin position="1"/>
        <end position="26"/>
    </location>
</feature>
<name>A0AAV4LRK4_BABCB</name>
<dbReference type="GO" id="GO:0006511">
    <property type="term" value="P:ubiquitin-dependent protein catabolic process"/>
    <property type="evidence" value="ECO:0007669"/>
    <property type="project" value="InterPro"/>
</dbReference>
<protein>
    <submittedName>
        <fullName evidence="3">Ubiquitin fusion degradation protein 1, putative</fullName>
    </submittedName>
</protein>
<dbReference type="GeneID" id="94193932"/>
<evidence type="ECO:0000259" key="2">
    <source>
        <dbReference type="Pfam" id="PF24842"/>
    </source>
</evidence>
<keyword evidence="4" id="KW-1185">Reference proteome</keyword>
<dbReference type="EMBL" id="BPLF01000002">
    <property type="protein sequence ID" value="GIX62451.1"/>
    <property type="molecule type" value="Genomic_DNA"/>
</dbReference>
<evidence type="ECO:0000313" key="4">
    <source>
        <dbReference type="Proteomes" id="UP001497744"/>
    </source>
</evidence>
<dbReference type="InterPro" id="IPR042299">
    <property type="entry name" value="Ufd1-like_Nn"/>
</dbReference>
<dbReference type="RefSeq" id="XP_067714520.1">
    <property type="nucleotide sequence ID" value="XM_067858419.1"/>
</dbReference>
<dbReference type="InterPro" id="IPR055418">
    <property type="entry name" value="UFD1_N2"/>
</dbReference>
<gene>
    <name evidence="3" type="ORF">BcabD6B2_18860</name>
</gene>
<dbReference type="Pfam" id="PF24842">
    <property type="entry name" value="UFD1_N2"/>
    <property type="match status" value="1"/>
</dbReference>
<dbReference type="Proteomes" id="UP001497744">
    <property type="component" value="Unassembled WGS sequence"/>
</dbReference>
<dbReference type="Gene3D" id="3.10.330.10">
    <property type="match status" value="1"/>
</dbReference>
<reference evidence="3 4" key="1">
    <citation type="submission" date="2021-06" db="EMBL/GenBank/DDBJ databases">
        <title>Genome sequence of Babesia caballi.</title>
        <authorList>
            <person name="Yamagishi J."/>
            <person name="Kidaka T."/>
            <person name="Ochi A."/>
        </authorList>
    </citation>
    <scope>NUCLEOTIDE SEQUENCE [LARGE SCALE GENOMIC DNA]</scope>
    <source>
        <strain evidence="3">USDA-D6B2</strain>
    </source>
</reference>
<dbReference type="GO" id="GO:0031593">
    <property type="term" value="F:polyubiquitin modification-dependent protein binding"/>
    <property type="evidence" value="ECO:0007669"/>
    <property type="project" value="TreeGrafter"/>
</dbReference>
<dbReference type="Gene3D" id="2.40.40.50">
    <property type="entry name" value="Ubiquitin fusion degradation protein UFD1, N-terminal domain"/>
    <property type="match status" value="1"/>
</dbReference>
<proteinExistence type="predicted"/>
<feature type="domain" description="Ubiquitin fusion degradation protein UFD1 N-terminal subdomain 2" evidence="2">
    <location>
        <begin position="230"/>
        <end position="307"/>
    </location>
</feature>
<dbReference type="GO" id="GO:0034098">
    <property type="term" value="C:VCP-NPL4-UFD1 AAA ATPase complex"/>
    <property type="evidence" value="ECO:0007669"/>
    <property type="project" value="TreeGrafter"/>
</dbReference>
<evidence type="ECO:0000313" key="3">
    <source>
        <dbReference type="EMBL" id="GIX62451.1"/>
    </source>
</evidence>
<feature type="chain" id="PRO_5043966175" evidence="1">
    <location>
        <begin position="27"/>
        <end position="310"/>
    </location>
</feature>
<sequence>MVSARASWSAILAHSVLTICAALCLSHRLPPGPQGRLLPPARFTPSQRAFLSFDRIRKSLDRARVENYVRDVNLQLRKKPHIQRLLVVLELGEPFSRSCRSAEGRRMLLGNSDKVSLPEDILTQLTDGNVAVPWQFVIQKVHRCDLASAPAESGSSLPTTNDDVFRRGKRAWLHSSPTTAEDGHKERLACSSLDFRPQDSFIFLPRWMMESLELQPYDVVHLSQLKLPDAVFVSIAPLESSFFELVSPKAVLEEQLKHYSTLTRGSTIPITHDGVTYHLRVLRIETEDCKDAECASIQDTDVSTDLVQAQ</sequence>
<dbReference type="PANTHER" id="PTHR12555:SF13">
    <property type="entry name" value="UBIQUITIN RECOGNITION FACTOR IN ER-ASSOCIATED DEGRADATION PROTEIN 1"/>
    <property type="match status" value="1"/>
</dbReference>
<keyword evidence="1" id="KW-0732">Signal</keyword>